<dbReference type="Gene3D" id="3.30.450.40">
    <property type="match status" value="1"/>
</dbReference>
<dbReference type="Proteomes" id="UP001164693">
    <property type="component" value="Chromosome"/>
</dbReference>
<proteinExistence type="predicted"/>
<evidence type="ECO:0000256" key="1">
    <source>
        <dbReference type="ARBA" id="ARBA00022801"/>
    </source>
</evidence>
<dbReference type="PANTHER" id="PTHR43156">
    <property type="entry name" value="STAGE II SPORULATION PROTEIN E-RELATED"/>
    <property type="match status" value="1"/>
</dbReference>
<evidence type="ECO:0000259" key="2">
    <source>
        <dbReference type="SMART" id="SM00065"/>
    </source>
</evidence>
<name>A0ABY7K5A1_9ACTN</name>
<feature type="domain" description="GAF" evidence="2">
    <location>
        <begin position="25"/>
        <end position="170"/>
    </location>
</feature>
<evidence type="ECO:0000259" key="3">
    <source>
        <dbReference type="SMART" id="SM00331"/>
    </source>
</evidence>
<protein>
    <submittedName>
        <fullName evidence="4">SpoIIE family protein phosphatase</fullName>
    </submittedName>
</protein>
<dbReference type="InterPro" id="IPR003018">
    <property type="entry name" value="GAF"/>
</dbReference>
<keyword evidence="1" id="KW-0378">Hydrolase</keyword>
<dbReference type="SMART" id="SM00065">
    <property type="entry name" value="GAF"/>
    <property type="match status" value="1"/>
</dbReference>
<dbReference type="SMART" id="SM00331">
    <property type="entry name" value="PP2C_SIG"/>
    <property type="match status" value="1"/>
</dbReference>
<reference evidence="4" key="1">
    <citation type="submission" date="2022-05" db="EMBL/GenBank/DDBJ databases">
        <title>Jatrophihabitans sp. SB3-54 whole genome sequence.</title>
        <authorList>
            <person name="Suh M.K."/>
            <person name="Eom M.K."/>
            <person name="Kim J.S."/>
            <person name="Kim H.S."/>
            <person name="Do H.E."/>
            <person name="Shin Y.K."/>
            <person name="Lee J.-S."/>
        </authorList>
    </citation>
    <scope>NUCLEOTIDE SEQUENCE</scope>
    <source>
        <strain evidence="4">SB3-54</strain>
    </source>
</reference>
<sequence>MSDQQAAERLEALTALTDSALSRLDMDDLLDELLDRVRLILDADTAAVLLIDDGSSYVTARAARGLEEEVRQGVKVPFGAGFAGSIAARKEPVLLDHVDATTVTNPLLWEKGIRTMLGVPLLSADRVTGVLHVGRLEPRSFTSQDAELLQVAADRVANALQATQLAVESAAAQMLERGLMPTHLPEVPGIEFASRYVAADSRIIGGDWFDAFVLPSGRLWLVTGDVAGHGLDAAVIMGRVRSSLRAYALTEAPVADVVRLTDAKVLHFEMGAMVTVVGAVAEPPYDRFDVCTAGHLPPVLAVPGAHGALLDLPVGPPMGVEPNLARSSAAVELPSGAVLILYTDGLVERRDRPLDEQLEVLCRAAYADKPEAVCREVMHTMIGTDPTGDDIAVLAVRRTHDV</sequence>
<dbReference type="SUPFAM" id="SSF81606">
    <property type="entry name" value="PP2C-like"/>
    <property type="match status" value="1"/>
</dbReference>
<dbReference type="InterPro" id="IPR001932">
    <property type="entry name" value="PPM-type_phosphatase-like_dom"/>
</dbReference>
<evidence type="ECO:0000313" key="5">
    <source>
        <dbReference type="Proteomes" id="UP001164693"/>
    </source>
</evidence>
<accession>A0ABY7K5A1</accession>
<dbReference type="PANTHER" id="PTHR43156:SF2">
    <property type="entry name" value="STAGE II SPORULATION PROTEIN E"/>
    <property type="match status" value="1"/>
</dbReference>
<dbReference type="InterPro" id="IPR036457">
    <property type="entry name" value="PPM-type-like_dom_sf"/>
</dbReference>
<feature type="domain" description="PPM-type phosphatase" evidence="3">
    <location>
        <begin position="187"/>
        <end position="398"/>
    </location>
</feature>
<organism evidence="4 5">
    <name type="scientific">Jatrophihabitans cynanchi</name>
    <dbReference type="NCBI Taxonomy" id="2944128"/>
    <lineage>
        <taxon>Bacteria</taxon>
        <taxon>Bacillati</taxon>
        <taxon>Actinomycetota</taxon>
        <taxon>Actinomycetes</taxon>
        <taxon>Jatrophihabitantales</taxon>
        <taxon>Jatrophihabitantaceae</taxon>
        <taxon>Jatrophihabitans</taxon>
    </lineage>
</organism>
<dbReference type="EMBL" id="CP097463">
    <property type="protein sequence ID" value="WAX58281.1"/>
    <property type="molecule type" value="Genomic_DNA"/>
</dbReference>
<evidence type="ECO:0000313" key="4">
    <source>
        <dbReference type="EMBL" id="WAX58281.1"/>
    </source>
</evidence>
<gene>
    <name evidence="4" type="ORF">M6B22_05825</name>
</gene>
<dbReference type="Pfam" id="PF07228">
    <property type="entry name" value="SpoIIE"/>
    <property type="match status" value="1"/>
</dbReference>
<keyword evidence="5" id="KW-1185">Reference proteome</keyword>
<dbReference type="InterPro" id="IPR029016">
    <property type="entry name" value="GAF-like_dom_sf"/>
</dbReference>
<dbReference type="RefSeq" id="WP_269444831.1">
    <property type="nucleotide sequence ID" value="NZ_CP097463.1"/>
</dbReference>
<dbReference type="Gene3D" id="3.60.40.10">
    <property type="entry name" value="PPM-type phosphatase domain"/>
    <property type="match status" value="1"/>
</dbReference>
<dbReference type="SUPFAM" id="SSF55781">
    <property type="entry name" value="GAF domain-like"/>
    <property type="match status" value="1"/>
</dbReference>
<dbReference type="Pfam" id="PF13185">
    <property type="entry name" value="GAF_2"/>
    <property type="match status" value="1"/>
</dbReference>
<dbReference type="InterPro" id="IPR052016">
    <property type="entry name" value="Bact_Sigma-Reg"/>
</dbReference>